<gene>
    <name evidence="4" type="ORF">FLL46_04170</name>
</gene>
<dbReference type="EMBL" id="VIKS01000003">
    <property type="protein sequence ID" value="TQV88734.1"/>
    <property type="molecule type" value="Genomic_DNA"/>
</dbReference>
<dbReference type="InterPro" id="IPR001279">
    <property type="entry name" value="Metallo-B-lactamas"/>
</dbReference>
<dbReference type="GO" id="GO:0017001">
    <property type="term" value="P:antibiotic catabolic process"/>
    <property type="evidence" value="ECO:0007669"/>
    <property type="project" value="UniProtKB-ARBA"/>
</dbReference>
<dbReference type="SMART" id="SM00849">
    <property type="entry name" value="Lactamase_B"/>
    <property type="match status" value="1"/>
</dbReference>
<evidence type="ECO:0000256" key="1">
    <source>
        <dbReference type="ARBA" id="ARBA00005250"/>
    </source>
</evidence>
<evidence type="ECO:0000256" key="2">
    <source>
        <dbReference type="SAM" id="SignalP"/>
    </source>
</evidence>
<protein>
    <submittedName>
        <fullName evidence="4">MBL fold metallo-hydrolase</fullName>
    </submittedName>
</protein>
<evidence type="ECO:0000313" key="4">
    <source>
        <dbReference type="EMBL" id="TQV88734.1"/>
    </source>
</evidence>
<keyword evidence="5" id="KW-1185">Reference proteome</keyword>
<dbReference type="Pfam" id="PF00753">
    <property type="entry name" value="Lactamase_B"/>
    <property type="match status" value="1"/>
</dbReference>
<comment type="caution">
    <text evidence="4">The sequence shown here is derived from an EMBL/GenBank/DDBJ whole genome shotgun (WGS) entry which is preliminary data.</text>
</comment>
<dbReference type="PANTHER" id="PTHR42951:SF4">
    <property type="entry name" value="ACYL-COENZYME A THIOESTERASE MBLAC2"/>
    <property type="match status" value="1"/>
</dbReference>
<dbReference type="AlphaFoldDB" id="A0A545UGY6"/>
<keyword evidence="4" id="KW-0378">Hydrolase</keyword>
<dbReference type="GO" id="GO:0016787">
    <property type="term" value="F:hydrolase activity"/>
    <property type="evidence" value="ECO:0007669"/>
    <property type="project" value="UniProtKB-KW"/>
</dbReference>
<proteinExistence type="inferred from homology"/>
<reference evidence="4 5" key="1">
    <citation type="submission" date="2019-07" db="EMBL/GenBank/DDBJ databases">
        <title>Draft genome for Aliikangiella sp. M105.</title>
        <authorList>
            <person name="Wang G."/>
        </authorList>
    </citation>
    <scope>NUCLEOTIDE SEQUENCE [LARGE SCALE GENOMIC DNA]</scope>
    <source>
        <strain evidence="4 5">M105</strain>
    </source>
</reference>
<dbReference type="Proteomes" id="UP000315439">
    <property type="component" value="Unassembled WGS sequence"/>
</dbReference>
<dbReference type="OrthoDB" id="9815874at2"/>
<feature type="chain" id="PRO_5022065082" evidence="2">
    <location>
        <begin position="35"/>
        <end position="300"/>
    </location>
</feature>
<organism evidence="4 5">
    <name type="scientific">Aliikangiella coralliicola</name>
    <dbReference type="NCBI Taxonomy" id="2592383"/>
    <lineage>
        <taxon>Bacteria</taxon>
        <taxon>Pseudomonadati</taxon>
        <taxon>Pseudomonadota</taxon>
        <taxon>Gammaproteobacteria</taxon>
        <taxon>Oceanospirillales</taxon>
        <taxon>Pleioneaceae</taxon>
        <taxon>Aliikangiella</taxon>
    </lineage>
</organism>
<dbReference type="SUPFAM" id="SSF56281">
    <property type="entry name" value="Metallo-hydrolase/oxidoreductase"/>
    <property type="match status" value="1"/>
</dbReference>
<feature type="domain" description="Metallo-beta-lactamase" evidence="3">
    <location>
        <begin position="53"/>
        <end position="222"/>
    </location>
</feature>
<feature type="signal peptide" evidence="2">
    <location>
        <begin position="1"/>
        <end position="34"/>
    </location>
</feature>
<evidence type="ECO:0000313" key="5">
    <source>
        <dbReference type="Proteomes" id="UP000315439"/>
    </source>
</evidence>
<dbReference type="PANTHER" id="PTHR42951">
    <property type="entry name" value="METALLO-BETA-LACTAMASE DOMAIN-CONTAINING"/>
    <property type="match status" value="1"/>
</dbReference>
<keyword evidence="2" id="KW-0732">Signal</keyword>
<dbReference type="Gene3D" id="3.60.15.10">
    <property type="entry name" value="Ribonuclease Z/Hydroxyacylglutathione hydrolase-like"/>
    <property type="match status" value="1"/>
</dbReference>
<sequence length="300" mass="33523">MHIFKDTCRRIKMTTSLKISLFLIVTLFSNLSAAQSTNTQKISENVYSIFLNYVQTLVVIGDKGVLITDPANSIRAKQLKKEIAKLTPLPVTDIVLSHEHYDHIGGTEVFPGATIYAQKHAEAVFRLDITGQAPKKVDLLVNEKETIKMGNTKVNLYHYGAADGVAMMALHLPKEKVVFSADLYEANEITNKLWLADSNYLGSRILLNNLVALKPEYAITTHSKSIDPKHLIMGARFYNDLYDAVEAKTLEALSQGFPALVNVMTTLPNQVKLEHFKGFKNYDHLPAHVERMILSIFHGG</sequence>
<name>A0A545UGY6_9GAMM</name>
<dbReference type="InterPro" id="IPR050855">
    <property type="entry name" value="NDM-1-like"/>
</dbReference>
<comment type="similarity">
    <text evidence="1">Belongs to the metallo-beta-lactamase superfamily. Class-B beta-lactamase family.</text>
</comment>
<evidence type="ECO:0000259" key="3">
    <source>
        <dbReference type="SMART" id="SM00849"/>
    </source>
</evidence>
<dbReference type="InterPro" id="IPR036866">
    <property type="entry name" value="RibonucZ/Hydroxyglut_hydro"/>
</dbReference>
<accession>A0A545UGY6</accession>